<dbReference type="Proteomes" id="UP001151699">
    <property type="component" value="Chromosome A"/>
</dbReference>
<dbReference type="EMBL" id="WJQU01000001">
    <property type="protein sequence ID" value="KAJ6648671.1"/>
    <property type="molecule type" value="Genomic_DNA"/>
</dbReference>
<feature type="compositionally biased region" description="Basic and acidic residues" evidence="1">
    <location>
        <begin position="62"/>
        <end position="76"/>
    </location>
</feature>
<evidence type="ECO:0000313" key="3">
    <source>
        <dbReference type="Proteomes" id="UP001151699"/>
    </source>
</evidence>
<feature type="compositionally biased region" description="Low complexity" evidence="1">
    <location>
        <begin position="79"/>
        <end position="90"/>
    </location>
</feature>
<organism evidence="2 3">
    <name type="scientific">Pseudolycoriella hygida</name>
    <dbReference type="NCBI Taxonomy" id="35572"/>
    <lineage>
        <taxon>Eukaryota</taxon>
        <taxon>Metazoa</taxon>
        <taxon>Ecdysozoa</taxon>
        <taxon>Arthropoda</taxon>
        <taxon>Hexapoda</taxon>
        <taxon>Insecta</taxon>
        <taxon>Pterygota</taxon>
        <taxon>Neoptera</taxon>
        <taxon>Endopterygota</taxon>
        <taxon>Diptera</taxon>
        <taxon>Nematocera</taxon>
        <taxon>Sciaroidea</taxon>
        <taxon>Sciaridae</taxon>
        <taxon>Pseudolycoriella</taxon>
    </lineage>
</organism>
<name>A0A9Q0NE58_9DIPT</name>
<reference evidence="2" key="1">
    <citation type="submission" date="2022-07" db="EMBL/GenBank/DDBJ databases">
        <authorList>
            <person name="Trinca V."/>
            <person name="Uliana J.V.C."/>
            <person name="Torres T.T."/>
            <person name="Ward R.J."/>
            <person name="Monesi N."/>
        </authorList>
    </citation>
    <scope>NUCLEOTIDE SEQUENCE</scope>
    <source>
        <strain evidence="2">HSMRA1968</strain>
        <tissue evidence="2">Whole embryos</tissue>
    </source>
</reference>
<evidence type="ECO:0000313" key="2">
    <source>
        <dbReference type="EMBL" id="KAJ6648671.1"/>
    </source>
</evidence>
<dbReference type="AlphaFoldDB" id="A0A9Q0NE58"/>
<feature type="region of interest" description="Disordered" evidence="1">
    <location>
        <begin position="61"/>
        <end position="97"/>
    </location>
</feature>
<keyword evidence="3" id="KW-1185">Reference proteome</keyword>
<comment type="caution">
    <text evidence="2">The sequence shown here is derived from an EMBL/GenBank/DDBJ whole genome shotgun (WGS) entry which is preliminary data.</text>
</comment>
<accession>A0A9Q0NE58</accession>
<proteinExistence type="predicted"/>
<protein>
    <submittedName>
        <fullName evidence="2">Uncharacterized protein</fullName>
    </submittedName>
</protein>
<sequence>MKTNRNSIKSVAVNGLTFMYNMYMQLSCTTITDDSPSEKSKCEMRLPSKLLLRKSGRSSLIPREKLDNTRRDDGHYKYSTSSSLSSSTTRTSKETDLPNVFNVNQSLPVYEKENRMTDTLSIYRKFFNKHLEIEDAMTIYQLTKGAEKRLPGKYFRLSNAIHKKICKTKCKVEKLKSSICHKMNDSYSHLKLAYVGIFEQPYFNPHQLIF</sequence>
<gene>
    <name evidence="2" type="ORF">Bhyg_03902</name>
</gene>
<evidence type="ECO:0000256" key="1">
    <source>
        <dbReference type="SAM" id="MobiDB-lite"/>
    </source>
</evidence>